<dbReference type="CDD" id="cd16917">
    <property type="entry name" value="HATPase_UhpB-NarQ-NarX-like"/>
    <property type="match status" value="1"/>
</dbReference>
<evidence type="ECO:0000256" key="4">
    <source>
        <dbReference type="ARBA" id="ARBA00022679"/>
    </source>
</evidence>
<dbReference type="Proteomes" id="UP000545493">
    <property type="component" value="Unassembled WGS sequence"/>
</dbReference>
<dbReference type="InterPro" id="IPR050482">
    <property type="entry name" value="Sensor_HK_TwoCompSys"/>
</dbReference>
<proteinExistence type="predicted"/>
<dbReference type="PANTHER" id="PTHR24421">
    <property type="entry name" value="NITRATE/NITRITE SENSOR PROTEIN NARX-RELATED"/>
    <property type="match status" value="1"/>
</dbReference>
<evidence type="ECO:0000256" key="1">
    <source>
        <dbReference type="ARBA" id="ARBA00000085"/>
    </source>
</evidence>
<dbReference type="GO" id="GO:0046983">
    <property type="term" value="F:protein dimerization activity"/>
    <property type="evidence" value="ECO:0007669"/>
    <property type="project" value="InterPro"/>
</dbReference>
<feature type="transmembrane region" description="Helical" evidence="10">
    <location>
        <begin position="128"/>
        <end position="145"/>
    </location>
</feature>
<evidence type="ECO:0000259" key="11">
    <source>
        <dbReference type="Pfam" id="PF02518"/>
    </source>
</evidence>
<keyword evidence="7" id="KW-0067">ATP-binding</keyword>
<organism evidence="13 14">
    <name type="scientific">Saccharomonospora amisosensis</name>
    <dbReference type="NCBI Taxonomy" id="1128677"/>
    <lineage>
        <taxon>Bacteria</taxon>
        <taxon>Bacillati</taxon>
        <taxon>Actinomycetota</taxon>
        <taxon>Actinomycetes</taxon>
        <taxon>Pseudonocardiales</taxon>
        <taxon>Pseudonocardiaceae</taxon>
        <taxon>Saccharomonospora</taxon>
    </lineage>
</organism>
<keyword evidence="6 13" id="KW-0418">Kinase</keyword>
<dbReference type="SUPFAM" id="SSF55874">
    <property type="entry name" value="ATPase domain of HSP90 chaperone/DNA topoisomerase II/histidine kinase"/>
    <property type="match status" value="1"/>
</dbReference>
<evidence type="ECO:0000256" key="9">
    <source>
        <dbReference type="SAM" id="MobiDB-lite"/>
    </source>
</evidence>
<dbReference type="RefSeq" id="WP_167169439.1">
    <property type="nucleotide sequence ID" value="NZ_JAAOYM010000001.1"/>
</dbReference>
<dbReference type="PANTHER" id="PTHR24421:SF10">
    <property type="entry name" value="NITRATE_NITRITE SENSOR PROTEIN NARQ"/>
    <property type="match status" value="1"/>
</dbReference>
<keyword evidence="5" id="KW-0547">Nucleotide-binding</keyword>
<evidence type="ECO:0000256" key="6">
    <source>
        <dbReference type="ARBA" id="ARBA00022777"/>
    </source>
</evidence>
<dbReference type="EC" id="2.7.13.3" evidence="2"/>
<dbReference type="Gene3D" id="3.30.565.10">
    <property type="entry name" value="Histidine kinase-like ATPase, C-terminal domain"/>
    <property type="match status" value="1"/>
</dbReference>
<evidence type="ECO:0000259" key="12">
    <source>
        <dbReference type="Pfam" id="PF07730"/>
    </source>
</evidence>
<feature type="transmembrane region" description="Helical" evidence="10">
    <location>
        <begin position="157"/>
        <end position="177"/>
    </location>
</feature>
<evidence type="ECO:0000256" key="8">
    <source>
        <dbReference type="ARBA" id="ARBA00023012"/>
    </source>
</evidence>
<comment type="catalytic activity">
    <reaction evidence="1">
        <text>ATP + protein L-histidine = ADP + protein N-phospho-L-histidine.</text>
        <dbReference type="EC" id="2.7.13.3"/>
    </reaction>
</comment>
<protein>
    <recommendedName>
        <fullName evidence="2">histidine kinase</fullName>
        <ecNumber evidence="2">2.7.13.3</ecNumber>
    </recommendedName>
</protein>
<keyword evidence="10" id="KW-0812">Transmembrane</keyword>
<feature type="transmembrane region" description="Helical" evidence="10">
    <location>
        <begin position="96"/>
        <end position="116"/>
    </location>
</feature>
<keyword evidence="4" id="KW-0808">Transferase</keyword>
<dbReference type="InterPro" id="IPR003594">
    <property type="entry name" value="HATPase_dom"/>
</dbReference>
<dbReference type="EMBL" id="JAAOYM010000001">
    <property type="protein sequence ID" value="NIJ11731.1"/>
    <property type="molecule type" value="Genomic_DNA"/>
</dbReference>
<dbReference type="InterPro" id="IPR036890">
    <property type="entry name" value="HATPase_C_sf"/>
</dbReference>
<name>A0A7X5UPH4_9PSEU</name>
<keyword evidence="8" id="KW-0902">Two-component regulatory system</keyword>
<feature type="region of interest" description="Disordered" evidence="9">
    <location>
        <begin position="1"/>
        <end position="35"/>
    </location>
</feature>
<feature type="domain" description="Histidine kinase/HSP90-like ATPase" evidence="11">
    <location>
        <begin position="313"/>
        <end position="401"/>
    </location>
</feature>
<dbReference type="Pfam" id="PF07730">
    <property type="entry name" value="HisKA_3"/>
    <property type="match status" value="1"/>
</dbReference>
<sequence>MTTEGISIPEVSVGDPDPMARDRSRRPTATAAPRETALRRKPAVRGLAVDALAILIAVLDVWLVIPEQAEPYSVYLSAASCVALVARRWLPFTVVLATVPGFLAGWAQLAAMIALGSLAAKKQSHWQVFLGAGLVWLCRFVLWPLPDFFELGWREHILDSIYGIIVAGMPIAIGLLIGARTELSARLAELARSRDRERQLHAQAVRAEERARLAREMHDVVSHDITLIAMQAGALASVENNEEVQTTAATIRKLSTHTLEELRALVGVLRSGADDGPRPDLRDIEALVSGTDVPVRLAVERVPEQLPPEVSAAAYRTVQECLTNVRKHAPGATAFVTVRGAPDELRVEVRNAAPSHPGEELPSGGGFGLAGLAERARLLGGTFETGHTEDGGFRVSARYPAVP</sequence>
<evidence type="ECO:0000256" key="10">
    <source>
        <dbReference type="SAM" id="Phobius"/>
    </source>
</evidence>
<evidence type="ECO:0000313" key="13">
    <source>
        <dbReference type="EMBL" id="NIJ11731.1"/>
    </source>
</evidence>
<feature type="domain" description="Signal transduction histidine kinase subgroup 3 dimerisation and phosphoacceptor" evidence="12">
    <location>
        <begin position="209"/>
        <end position="272"/>
    </location>
</feature>
<keyword evidence="14" id="KW-1185">Reference proteome</keyword>
<evidence type="ECO:0000256" key="3">
    <source>
        <dbReference type="ARBA" id="ARBA00022553"/>
    </source>
</evidence>
<dbReference type="GO" id="GO:0005524">
    <property type="term" value="F:ATP binding"/>
    <property type="evidence" value="ECO:0007669"/>
    <property type="project" value="UniProtKB-KW"/>
</dbReference>
<dbReference type="GO" id="GO:0000155">
    <property type="term" value="F:phosphorelay sensor kinase activity"/>
    <property type="evidence" value="ECO:0007669"/>
    <property type="project" value="InterPro"/>
</dbReference>
<evidence type="ECO:0000256" key="7">
    <source>
        <dbReference type="ARBA" id="ARBA00022840"/>
    </source>
</evidence>
<dbReference type="Pfam" id="PF02518">
    <property type="entry name" value="HATPase_c"/>
    <property type="match status" value="1"/>
</dbReference>
<keyword evidence="10" id="KW-1133">Transmembrane helix</keyword>
<accession>A0A7X5UPH4</accession>
<feature type="transmembrane region" description="Helical" evidence="10">
    <location>
        <begin position="43"/>
        <end position="65"/>
    </location>
</feature>
<dbReference type="GO" id="GO:0016020">
    <property type="term" value="C:membrane"/>
    <property type="evidence" value="ECO:0007669"/>
    <property type="project" value="InterPro"/>
</dbReference>
<reference evidence="13 14" key="1">
    <citation type="submission" date="2020-03" db="EMBL/GenBank/DDBJ databases">
        <title>Sequencing the genomes of 1000 actinobacteria strains.</title>
        <authorList>
            <person name="Klenk H.-P."/>
        </authorList>
    </citation>
    <scope>NUCLEOTIDE SEQUENCE [LARGE SCALE GENOMIC DNA]</scope>
    <source>
        <strain evidence="13 14">DSM 45685</strain>
    </source>
</reference>
<dbReference type="InterPro" id="IPR011712">
    <property type="entry name" value="Sig_transdc_His_kin_sub3_dim/P"/>
</dbReference>
<keyword evidence="3" id="KW-0597">Phosphoprotein</keyword>
<evidence type="ECO:0000256" key="2">
    <source>
        <dbReference type="ARBA" id="ARBA00012438"/>
    </source>
</evidence>
<comment type="caution">
    <text evidence="13">The sequence shown here is derived from an EMBL/GenBank/DDBJ whole genome shotgun (WGS) entry which is preliminary data.</text>
</comment>
<dbReference type="Gene3D" id="1.20.5.1930">
    <property type="match status" value="1"/>
</dbReference>
<keyword evidence="10" id="KW-0472">Membrane</keyword>
<evidence type="ECO:0000256" key="5">
    <source>
        <dbReference type="ARBA" id="ARBA00022741"/>
    </source>
</evidence>
<dbReference type="AlphaFoldDB" id="A0A7X5UPH4"/>
<gene>
    <name evidence="13" type="ORF">FHU38_002075</name>
</gene>
<evidence type="ECO:0000313" key="14">
    <source>
        <dbReference type="Proteomes" id="UP000545493"/>
    </source>
</evidence>